<feature type="transmembrane region" description="Helical" evidence="8">
    <location>
        <begin position="81"/>
        <end position="99"/>
    </location>
</feature>
<comment type="similarity">
    <text evidence="2 6">Belongs to the sodium:solute symporter (SSF) (TC 2.A.21) family.</text>
</comment>
<protein>
    <recommendedName>
        <fullName evidence="11">Sodium transporter</fullName>
    </recommendedName>
</protein>
<evidence type="ECO:0000256" key="4">
    <source>
        <dbReference type="ARBA" id="ARBA00022989"/>
    </source>
</evidence>
<accession>A0ABT2ALM1</accession>
<feature type="transmembrane region" description="Helical" evidence="8">
    <location>
        <begin position="322"/>
        <end position="340"/>
    </location>
</feature>
<reference evidence="9 10" key="1">
    <citation type="submission" date="2022-08" db="EMBL/GenBank/DDBJ databases">
        <title>Reclassification of Massilia species as members of the genera Telluria, Duganella, Pseudoduganella, Mokoshia gen. nov. and Zemynaea gen. nov. using orthogonal and non-orthogonal genome-based approaches.</title>
        <authorList>
            <person name="Bowman J.P."/>
        </authorList>
    </citation>
    <scope>NUCLEOTIDE SEQUENCE [LARGE SCALE GENOMIC DNA]</scope>
    <source>
        <strain evidence="9 10">JCM 31661</strain>
    </source>
</reference>
<dbReference type="InterPro" id="IPR038377">
    <property type="entry name" value="Na/Glc_symporter_sf"/>
</dbReference>
<feature type="compositionally biased region" description="Basic and acidic residues" evidence="7">
    <location>
        <begin position="610"/>
        <end position="621"/>
    </location>
</feature>
<evidence type="ECO:0000256" key="7">
    <source>
        <dbReference type="SAM" id="MobiDB-lite"/>
    </source>
</evidence>
<comment type="subcellular location">
    <subcellularLocation>
        <location evidence="1">Membrane</location>
        <topology evidence="1">Multi-pass membrane protein</topology>
    </subcellularLocation>
</comment>
<dbReference type="RefSeq" id="WP_258828138.1">
    <property type="nucleotide sequence ID" value="NZ_JANUHA010000007.1"/>
</dbReference>
<feature type="transmembrane region" description="Helical" evidence="8">
    <location>
        <begin position="498"/>
        <end position="516"/>
    </location>
</feature>
<dbReference type="PANTHER" id="PTHR11819">
    <property type="entry name" value="SOLUTE CARRIER FAMILY 5"/>
    <property type="match status" value="1"/>
</dbReference>
<evidence type="ECO:0000256" key="8">
    <source>
        <dbReference type="SAM" id="Phobius"/>
    </source>
</evidence>
<dbReference type="PROSITE" id="PS50283">
    <property type="entry name" value="NA_SOLUT_SYMP_3"/>
    <property type="match status" value="1"/>
</dbReference>
<evidence type="ECO:0000313" key="9">
    <source>
        <dbReference type="EMBL" id="MCS0597116.1"/>
    </source>
</evidence>
<comment type="caution">
    <text evidence="9">The sequence shown here is derived from an EMBL/GenBank/DDBJ whole genome shotgun (WGS) entry which is preliminary data.</text>
</comment>
<feature type="transmembrane region" description="Helical" evidence="8">
    <location>
        <begin position="131"/>
        <end position="151"/>
    </location>
</feature>
<gene>
    <name evidence="9" type="ORF">NX780_12255</name>
</gene>
<keyword evidence="3 8" id="KW-0812">Transmembrane</keyword>
<evidence type="ECO:0000313" key="10">
    <source>
        <dbReference type="Proteomes" id="UP001206572"/>
    </source>
</evidence>
<keyword evidence="4 8" id="KW-1133">Transmembrane helix</keyword>
<dbReference type="Gene3D" id="1.20.1730.10">
    <property type="entry name" value="Sodium/glucose cotransporter"/>
    <property type="match status" value="1"/>
</dbReference>
<feature type="transmembrane region" description="Helical" evidence="8">
    <location>
        <begin position="444"/>
        <end position="465"/>
    </location>
</feature>
<keyword evidence="10" id="KW-1185">Reference proteome</keyword>
<feature type="transmembrane region" description="Helical" evidence="8">
    <location>
        <begin position="418"/>
        <end position="438"/>
    </location>
</feature>
<evidence type="ECO:0008006" key="11">
    <source>
        <dbReference type="Google" id="ProtNLM"/>
    </source>
</evidence>
<feature type="transmembrane region" description="Helical" evidence="8">
    <location>
        <begin position="217"/>
        <end position="235"/>
    </location>
</feature>
<evidence type="ECO:0000256" key="1">
    <source>
        <dbReference type="ARBA" id="ARBA00004141"/>
    </source>
</evidence>
<feature type="transmembrane region" description="Helical" evidence="8">
    <location>
        <begin position="574"/>
        <end position="595"/>
    </location>
</feature>
<feature type="transmembrane region" description="Helical" evidence="8">
    <location>
        <begin position="49"/>
        <end position="75"/>
    </location>
</feature>
<feature type="transmembrane region" description="Helical" evidence="8">
    <location>
        <begin position="474"/>
        <end position="492"/>
    </location>
</feature>
<evidence type="ECO:0000256" key="5">
    <source>
        <dbReference type="ARBA" id="ARBA00023136"/>
    </source>
</evidence>
<dbReference type="EMBL" id="JANUHA010000007">
    <property type="protein sequence ID" value="MCS0597116.1"/>
    <property type="molecule type" value="Genomic_DNA"/>
</dbReference>
<dbReference type="Proteomes" id="UP001206572">
    <property type="component" value="Unassembled WGS sequence"/>
</dbReference>
<dbReference type="PANTHER" id="PTHR11819:SF77">
    <property type="entry name" value="SODIUM_GLUCOSE COTRANSPORT PROTEIN"/>
    <property type="match status" value="1"/>
</dbReference>
<dbReference type="InterPro" id="IPR001734">
    <property type="entry name" value="Na/solute_symporter"/>
</dbReference>
<evidence type="ECO:0000256" key="6">
    <source>
        <dbReference type="RuleBase" id="RU362091"/>
    </source>
</evidence>
<feature type="transmembrane region" description="Helical" evidence="8">
    <location>
        <begin position="188"/>
        <end position="210"/>
    </location>
</feature>
<sequence>MGAPLALQAIDWVVIGLYLALALGVGLWASKLASSGVRSYFLADRSLPWWWAGASIAATTFAADTPLAVAGIIATKGISGNWIWLAWMGVHAAVVVLFAEKWSRSGVMTDAELIAKRYSGRPASVLRTARAGLYGVVYNAIILGWVLRAMVKIASPFFHWDTWFPDMMRTFALYWPANSPMGTASEGLTIVLLLALVVVYSGLSGIRGVIITDLVQLGFALVGSVCFAWLAWSAVGGRAGLAEGLSRLYGADHRYLDLFPDLPGAGALAFALFGLYMLVQSYANVPADGGGYLMQRLNATRSPGDARKASLLFLILQYSVRVWPWLVVGLAALVLIPIGAEGAALGGAGAVVAGDREQAYPVLMGVLLHPGLLGLLVASLLAAFMSTVDTHMNWGASYIVNDVYLRLSPKAPVRRQLAVARVAVLAFAVGAVLVSFQIETIEQAWKWVAALGAALGAPTALRWVWWRVNAAGELAAMVAGLATALALGWLSLPYETELLLIAGASLVGLAAGMLWGPPTDRATIEAFVAGVAPIGFWPGKPVREGARAIAVTALRWAGVVGGSVALLAGVHRMLLLGELAIGLAWLAAGVVALALGSRVSRADGQGRPADATRERAQHEIF</sequence>
<feature type="region of interest" description="Disordered" evidence="7">
    <location>
        <begin position="601"/>
        <end position="621"/>
    </location>
</feature>
<evidence type="ECO:0000256" key="3">
    <source>
        <dbReference type="ARBA" id="ARBA00022692"/>
    </source>
</evidence>
<name>A0ABT2ALM1_9BURK</name>
<feature type="transmembrane region" description="Helical" evidence="8">
    <location>
        <begin position="360"/>
        <end position="384"/>
    </location>
</feature>
<dbReference type="Pfam" id="PF00474">
    <property type="entry name" value="SSF"/>
    <property type="match status" value="2"/>
</dbReference>
<feature type="transmembrane region" description="Helical" evidence="8">
    <location>
        <begin position="262"/>
        <end position="279"/>
    </location>
</feature>
<feature type="transmembrane region" description="Helical" evidence="8">
    <location>
        <begin position="548"/>
        <end position="568"/>
    </location>
</feature>
<organism evidence="9 10">
    <name type="scientific">Massilia agri</name>
    <dbReference type="NCBI Taxonomy" id="1886785"/>
    <lineage>
        <taxon>Bacteria</taxon>
        <taxon>Pseudomonadati</taxon>
        <taxon>Pseudomonadota</taxon>
        <taxon>Betaproteobacteria</taxon>
        <taxon>Burkholderiales</taxon>
        <taxon>Oxalobacteraceae</taxon>
        <taxon>Telluria group</taxon>
        <taxon>Massilia</taxon>
    </lineage>
</organism>
<evidence type="ECO:0000256" key="2">
    <source>
        <dbReference type="ARBA" id="ARBA00006434"/>
    </source>
</evidence>
<keyword evidence="5 8" id="KW-0472">Membrane</keyword>
<feature type="transmembrane region" description="Helical" evidence="8">
    <location>
        <begin position="12"/>
        <end position="29"/>
    </location>
</feature>
<proteinExistence type="inferred from homology"/>